<evidence type="ECO:0000256" key="13">
    <source>
        <dbReference type="ARBA" id="ARBA00023136"/>
    </source>
</evidence>
<sequence length="379" mass="43278">ASNVEKALSFALQNKIAYQVEQDSLYYLAPLTKGGEQVGVIQLNYSLEGYLNFYNYIQTLFISIGAGVFIVSFILGYIYFNTFANGILKLKKMVDRIRTGQYNIEIPRRRDELGKLGEGIYDMSRQILKTIKDMQAEQQKLTLAVTKLSNLEKQQKEFIGNITHEFKTPLTSVKAYLDLLEMYPDDPELMDTAKEKIKQETERLYEMVDKVLQLSALEKYDFEYTMEKIDVRQMILQVCSRLKGKMDKFGIQLETELKEVFIEADRENMVIILVNLLDNAIKYNKSQGSIRIKSYVVSPNVFVEISDTGIGMPAEAEFKAFEPFYTVDINRSRQNGGVGLGLSIIKKLMKKQGGTVALVETGPEGSTFRLCFPSYEKDK</sequence>
<keyword evidence="7 14" id="KW-0812">Transmembrane</keyword>
<name>A0A3D2XAI7_9FIRM</name>
<evidence type="ECO:0000256" key="10">
    <source>
        <dbReference type="ARBA" id="ARBA00022840"/>
    </source>
</evidence>
<dbReference type="InterPro" id="IPR036097">
    <property type="entry name" value="HisK_dim/P_sf"/>
</dbReference>
<dbReference type="InterPro" id="IPR003661">
    <property type="entry name" value="HisK_dim/P_dom"/>
</dbReference>
<dbReference type="InterPro" id="IPR005467">
    <property type="entry name" value="His_kinase_dom"/>
</dbReference>
<dbReference type="PANTHER" id="PTHR45528:SF1">
    <property type="entry name" value="SENSOR HISTIDINE KINASE CPXA"/>
    <property type="match status" value="1"/>
</dbReference>
<dbReference type="FunFam" id="3.30.565.10:FF:000006">
    <property type="entry name" value="Sensor histidine kinase WalK"/>
    <property type="match status" value="1"/>
</dbReference>
<dbReference type="EC" id="2.7.13.3" evidence="3"/>
<keyword evidence="10" id="KW-0067">ATP-binding</keyword>
<evidence type="ECO:0000256" key="7">
    <source>
        <dbReference type="ARBA" id="ARBA00022692"/>
    </source>
</evidence>
<dbReference type="PROSITE" id="PS50109">
    <property type="entry name" value="HIS_KIN"/>
    <property type="match status" value="1"/>
</dbReference>
<dbReference type="InterPro" id="IPR036890">
    <property type="entry name" value="HATPase_C_sf"/>
</dbReference>
<evidence type="ECO:0000256" key="12">
    <source>
        <dbReference type="ARBA" id="ARBA00023012"/>
    </source>
</evidence>
<comment type="caution">
    <text evidence="17">The sequence shown here is derived from an EMBL/GenBank/DDBJ whole genome shotgun (WGS) entry which is preliminary data.</text>
</comment>
<evidence type="ECO:0000256" key="4">
    <source>
        <dbReference type="ARBA" id="ARBA00022475"/>
    </source>
</evidence>
<evidence type="ECO:0000256" key="5">
    <source>
        <dbReference type="ARBA" id="ARBA00022553"/>
    </source>
</evidence>
<evidence type="ECO:0000259" key="16">
    <source>
        <dbReference type="PROSITE" id="PS50885"/>
    </source>
</evidence>
<comment type="subcellular location">
    <subcellularLocation>
        <location evidence="2">Cell membrane</location>
        <topology evidence="2">Multi-pass membrane protein</topology>
    </subcellularLocation>
</comment>
<comment type="catalytic activity">
    <reaction evidence="1">
        <text>ATP + protein L-histidine = ADP + protein N-phospho-L-histidine.</text>
        <dbReference type="EC" id="2.7.13.3"/>
    </reaction>
</comment>
<dbReference type="GO" id="GO:0000155">
    <property type="term" value="F:phosphorelay sensor kinase activity"/>
    <property type="evidence" value="ECO:0007669"/>
    <property type="project" value="InterPro"/>
</dbReference>
<keyword evidence="12" id="KW-0902">Two-component regulatory system</keyword>
<dbReference type="InterPro" id="IPR004358">
    <property type="entry name" value="Sig_transdc_His_kin-like_C"/>
</dbReference>
<evidence type="ECO:0000256" key="6">
    <source>
        <dbReference type="ARBA" id="ARBA00022679"/>
    </source>
</evidence>
<evidence type="ECO:0000259" key="15">
    <source>
        <dbReference type="PROSITE" id="PS50109"/>
    </source>
</evidence>
<dbReference type="EMBL" id="DPVV01000445">
    <property type="protein sequence ID" value="HCL03368.1"/>
    <property type="molecule type" value="Genomic_DNA"/>
</dbReference>
<dbReference type="Gene3D" id="1.10.287.130">
    <property type="match status" value="1"/>
</dbReference>
<evidence type="ECO:0000256" key="14">
    <source>
        <dbReference type="SAM" id="Phobius"/>
    </source>
</evidence>
<feature type="domain" description="Histidine kinase" evidence="15">
    <location>
        <begin position="161"/>
        <end position="376"/>
    </location>
</feature>
<dbReference type="CDD" id="cd06225">
    <property type="entry name" value="HAMP"/>
    <property type="match status" value="1"/>
</dbReference>
<dbReference type="Pfam" id="PF02518">
    <property type="entry name" value="HATPase_c"/>
    <property type="match status" value="1"/>
</dbReference>
<dbReference type="PROSITE" id="PS50885">
    <property type="entry name" value="HAMP"/>
    <property type="match status" value="1"/>
</dbReference>
<dbReference type="Gene3D" id="6.10.340.10">
    <property type="match status" value="1"/>
</dbReference>
<keyword evidence="5" id="KW-0597">Phosphoprotein</keyword>
<dbReference type="InterPro" id="IPR050398">
    <property type="entry name" value="HssS/ArlS-like"/>
</dbReference>
<feature type="non-terminal residue" evidence="17">
    <location>
        <position position="1"/>
    </location>
</feature>
<dbReference type="SMART" id="SM00388">
    <property type="entry name" value="HisKA"/>
    <property type="match status" value="1"/>
</dbReference>
<protein>
    <recommendedName>
        <fullName evidence="3">histidine kinase</fullName>
        <ecNumber evidence="3">2.7.13.3</ecNumber>
    </recommendedName>
</protein>
<dbReference type="PRINTS" id="PR00344">
    <property type="entry name" value="BCTRLSENSOR"/>
</dbReference>
<proteinExistence type="predicted"/>
<dbReference type="CDD" id="cd00082">
    <property type="entry name" value="HisKA"/>
    <property type="match status" value="1"/>
</dbReference>
<evidence type="ECO:0000313" key="17">
    <source>
        <dbReference type="EMBL" id="HCL03368.1"/>
    </source>
</evidence>
<keyword evidence="8" id="KW-0547">Nucleotide-binding</keyword>
<dbReference type="FunFam" id="1.10.287.130:FF:000001">
    <property type="entry name" value="Two-component sensor histidine kinase"/>
    <property type="match status" value="1"/>
</dbReference>
<dbReference type="GO" id="GO:0005524">
    <property type="term" value="F:ATP binding"/>
    <property type="evidence" value="ECO:0007669"/>
    <property type="project" value="UniProtKB-KW"/>
</dbReference>
<dbReference type="AlphaFoldDB" id="A0A3D2XAI7"/>
<evidence type="ECO:0000256" key="3">
    <source>
        <dbReference type="ARBA" id="ARBA00012438"/>
    </source>
</evidence>
<gene>
    <name evidence="17" type="ORF">DHW61_13340</name>
</gene>
<dbReference type="SUPFAM" id="SSF55874">
    <property type="entry name" value="ATPase domain of HSP90 chaperone/DNA topoisomerase II/histidine kinase"/>
    <property type="match status" value="1"/>
</dbReference>
<keyword evidence="9 17" id="KW-0418">Kinase</keyword>
<evidence type="ECO:0000256" key="9">
    <source>
        <dbReference type="ARBA" id="ARBA00022777"/>
    </source>
</evidence>
<dbReference type="SUPFAM" id="SSF47384">
    <property type="entry name" value="Homodimeric domain of signal transducing histidine kinase"/>
    <property type="match status" value="1"/>
</dbReference>
<dbReference type="InterPro" id="IPR003594">
    <property type="entry name" value="HATPase_dom"/>
</dbReference>
<keyword evidence="4" id="KW-1003">Cell membrane</keyword>
<reference evidence="17 18" key="1">
    <citation type="journal article" date="2018" name="Nat. Biotechnol.">
        <title>A standardized bacterial taxonomy based on genome phylogeny substantially revises the tree of life.</title>
        <authorList>
            <person name="Parks D.H."/>
            <person name="Chuvochina M."/>
            <person name="Waite D.W."/>
            <person name="Rinke C."/>
            <person name="Skarshewski A."/>
            <person name="Chaumeil P.A."/>
            <person name="Hugenholtz P."/>
        </authorList>
    </citation>
    <scope>NUCLEOTIDE SEQUENCE [LARGE SCALE GENOMIC DNA]</scope>
    <source>
        <strain evidence="17">UBA11728</strain>
    </source>
</reference>
<dbReference type="PANTHER" id="PTHR45528">
    <property type="entry name" value="SENSOR HISTIDINE KINASE CPXA"/>
    <property type="match status" value="1"/>
</dbReference>
<accession>A0A3D2XAI7</accession>
<dbReference type="CDD" id="cd00075">
    <property type="entry name" value="HATPase"/>
    <property type="match status" value="1"/>
</dbReference>
<keyword evidence="11 14" id="KW-1133">Transmembrane helix</keyword>
<evidence type="ECO:0000256" key="2">
    <source>
        <dbReference type="ARBA" id="ARBA00004651"/>
    </source>
</evidence>
<keyword evidence="13 14" id="KW-0472">Membrane</keyword>
<organism evidence="17 18">
    <name type="scientific">Lachnoclostridium phytofermentans</name>
    <dbReference type="NCBI Taxonomy" id="66219"/>
    <lineage>
        <taxon>Bacteria</taxon>
        <taxon>Bacillati</taxon>
        <taxon>Bacillota</taxon>
        <taxon>Clostridia</taxon>
        <taxon>Lachnospirales</taxon>
        <taxon>Lachnospiraceae</taxon>
    </lineage>
</organism>
<evidence type="ECO:0000313" key="18">
    <source>
        <dbReference type="Proteomes" id="UP000262969"/>
    </source>
</evidence>
<dbReference type="Proteomes" id="UP000262969">
    <property type="component" value="Unassembled WGS sequence"/>
</dbReference>
<evidence type="ECO:0000256" key="8">
    <source>
        <dbReference type="ARBA" id="ARBA00022741"/>
    </source>
</evidence>
<dbReference type="GO" id="GO:0005886">
    <property type="term" value="C:plasma membrane"/>
    <property type="evidence" value="ECO:0007669"/>
    <property type="project" value="UniProtKB-SubCell"/>
</dbReference>
<keyword evidence="6" id="KW-0808">Transferase</keyword>
<feature type="transmembrane region" description="Helical" evidence="14">
    <location>
        <begin position="56"/>
        <end position="80"/>
    </location>
</feature>
<evidence type="ECO:0000256" key="11">
    <source>
        <dbReference type="ARBA" id="ARBA00022989"/>
    </source>
</evidence>
<dbReference type="Gene3D" id="3.30.565.10">
    <property type="entry name" value="Histidine kinase-like ATPase, C-terminal domain"/>
    <property type="match status" value="1"/>
</dbReference>
<evidence type="ECO:0000256" key="1">
    <source>
        <dbReference type="ARBA" id="ARBA00000085"/>
    </source>
</evidence>
<feature type="domain" description="HAMP" evidence="16">
    <location>
        <begin position="81"/>
        <end position="132"/>
    </location>
</feature>
<dbReference type="InterPro" id="IPR003660">
    <property type="entry name" value="HAMP_dom"/>
</dbReference>
<dbReference type="SMART" id="SM00387">
    <property type="entry name" value="HATPase_c"/>
    <property type="match status" value="1"/>
</dbReference>
<dbReference type="Pfam" id="PF00512">
    <property type="entry name" value="HisKA"/>
    <property type="match status" value="1"/>
</dbReference>